<accession>A0A4P2VGR2</accession>
<gene>
    <name evidence="1" type="ORF">NAS2_1053</name>
</gene>
<reference evidence="1 2" key="1">
    <citation type="journal article" date="2019" name="ISME J.">
        <title>Isolation and characterization of a thermophilic sulfur- and iron-reducing thaumarchaeote from a terrestrial acidic hot spring.</title>
        <authorList>
            <person name="Kato S."/>
            <person name="Itoh T."/>
            <person name="Yuki M."/>
            <person name="Nagamori M."/>
            <person name="Ohnishi M."/>
            <person name="Uematsu K."/>
            <person name="Suzuki K."/>
            <person name="Takashina T."/>
            <person name="Ohkuma M."/>
        </authorList>
    </citation>
    <scope>NUCLEOTIDE SEQUENCE [LARGE SCALE GENOMIC DNA]</scope>
    <source>
        <strain evidence="1 2">NAS-02</strain>
    </source>
</reference>
<name>A0A4P2VGR2_9ARCH</name>
<protein>
    <submittedName>
        <fullName evidence="1">Uncharacterized protein</fullName>
    </submittedName>
</protein>
<dbReference type="EMBL" id="AP018732">
    <property type="protein sequence ID" value="BBE42442.1"/>
    <property type="molecule type" value="Genomic_DNA"/>
</dbReference>
<sequence>MVRRYAGMPLALAGNVVDFSLTFYFTQPNTARIAYLCS</sequence>
<keyword evidence="2" id="KW-1185">Reference proteome</keyword>
<dbReference type="AlphaFoldDB" id="A0A4P2VGR2"/>
<organism evidence="1 2">
    <name type="scientific">Conexivisphaera calida</name>
    <dbReference type="NCBI Taxonomy" id="1874277"/>
    <lineage>
        <taxon>Archaea</taxon>
        <taxon>Nitrososphaerota</taxon>
        <taxon>Conexivisphaeria</taxon>
        <taxon>Conexivisphaerales</taxon>
        <taxon>Conexivisphaeraceae</taxon>
        <taxon>Conexivisphaera</taxon>
    </lineage>
</organism>
<proteinExistence type="predicted"/>
<dbReference type="Proteomes" id="UP000509448">
    <property type="component" value="Chromosome"/>
</dbReference>
<evidence type="ECO:0000313" key="1">
    <source>
        <dbReference type="EMBL" id="BBE42442.1"/>
    </source>
</evidence>
<evidence type="ECO:0000313" key="2">
    <source>
        <dbReference type="Proteomes" id="UP000509448"/>
    </source>
</evidence>
<dbReference type="KEGG" id="ccai:NAS2_1053"/>